<evidence type="ECO:0000313" key="3">
    <source>
        <dbReference type="Proteomes" id="UP001500523"/>
    </source>
</evidence>
<feature type="transmembrane region" description="Helical" evidence="1">
    <location>
        <begin position="42"/>
        <end position="71"/>
    </location>
</feature>
<evidence type="ECO:0000313" key="2">
    <source>
        <dbReference type="EMBL" id="GAA3700766.1"/>
    </source>
</evidence>
<organism evidence="2 3">
    <name type="scientific">Sphingomonas cynarae</name>
    <dbReference type="NCBI Taxonomy" id="930197"/>
    <lineage>
        <taxon>Bacteria</taxon>
        <taxon>Pseudomonadati</taxon>
        <taxon>Pseudomonadota</taxon>
        <taxon>Alphaproteobacteria</taxon>
        <taxon>Sphingomonadales</taxon>
        <taxon>Sphingomonadaceae</taxon>
        <taxon>Sphingomonas</taxon>
    </lineage>
</organism>
<comment type="caution">
    <text evidence="2">The sequence shown here is derived from an EMBL/GenBank/DDBJ whole genome shotgun (WGS) entry which is preliminary data.</text>
</comment>
<evidence type="ECO:0000256" key="1">
    <source>
        <dbReference type="SAM" id="Phobius"/>
    </source>
</evidence>
<dbReference type="EMBL" id="BAABBF010000002">
    <property type="protein sequence ID" value="GAA3700766.1"/>
    <property type="molecule type" value="Genomic_DNA"/>
</dbReference>
<protein>
    <submittedName>
        <fullName evidence="2">Uncharacterized protein</fullName>
    </submittedName>
</protein>
<feature type="transmembrane region" description="Helical" evidence="1">
    <location>
        <begin position="176"/>
        <end position="202"/>
    </location>
</feature>
<keyword evidence="1" id="KW-0812">Transmembrane</keyword>
<accession>A0ABP7D886</accession>
<keyword evidence="1" id="KW-0472">Membrane</keyword>
<feature type="transmembrane region" description="Helical" evidence="1">
    <location>
        <begin position="91"/>
        <end position="113"/>
    </location>
</feature>
<keyword evidence="3" id="KW-1185">Reference proteome</keyword>
<feature type="transmembrane region" description="Helical" evidence="1">
    <location>
        <begin position="6"/>
        <end position="26"/>
    </location>
</feature>
<gene>
    <name evidence="2" type="ORF">GCM10022268_08460</name>
</gene>
<feature type="transmembrane region" description="Helical" evidence="1">
    <location>
        <begin position="125"/>
        <end position="147"/>
    </location>
</feature>
<proteinExistence type="predicted"/>
<dbReference type="Proteomes" id="UP001500523">
    <property type="component" value="Unassembled WGS sequence"/>
</dbReference>
<sequence length="203" mass="19851">MLATVAIGTVVVPGIGLAPTFSIVIAEPRTHLVARALEEPALLIVIALWLATITPVAIPIPALIVIGMTIAADILEPASIGGVGTPIVVTLPARIAIVAPVLETLAPAVAAIIGMTPIGRPLRPAVAATIILTVAIEAGATLLIALITIIRPAAAALSALVLPAIAVVIQSAGGGIIACAGIGIVATTAVVVPIAGIAALIAL</sequence>
<feature type="transmembrane region" description="Helical" evidence="1">
    <location>
        <begin position="153"/>
        <end position="169"/>
    </location>
</feature>
<keyword evidence="1" id="KW-1133">Transmembrane helix</keyword>
<name>A0ABP7D886_9SPHN</name>
<reference evidence="3" key="1">
    <citation type="journal article" date="2019" name="Int. J. Syst. Evol. Microbiol.">
        <title>The Global Catalogue of Microorganisms (GCM) 10K type strain sequencing project: providing services to taxonomists for standard genome sequencing and annotation.</title>
        <authorList>
            <consortium name="The Broad Institute Genomics Platform"/>
            <consortium name="The Broad Institute Genome Sequencing Center for Infectious Disease"/>
            <person name="Wu L."/>
            <person name="Ma J."/>
        </authorList>
    </citation>
    <scope>NUCLEOTIDE SEQUENCE [LARGE SCALE GENOMIC DNA]</scope>
    <source>
        <strain evidence="3">JCM 17498</strain>
    </source>
</reference>